<proteinExistence type="predicted"/>
<sequence length="117" mass="12557">NLSPNAVISQEDLAGNRARTRRSFLQKHRRTISHGRITPQMEALYSSEALAEAEAAILDADVPSNTSQSSLPAAGRISRDGAESMLSHSGGDLSPVTSARSNGRKVSLFRKLGWSKP</sequence>
<organism evidence="2 3">
    <name type="scientific">Colletotrichum salicis</name>
    <dbReference type="NCBI Taxonomy" id="1209931"/>
    <lineage>
        <taxon>Eukaryota</taxon>
        <taxon>Fungi</taxon>
        <taxon>Dikarya</taxon>
        <taxon>Ascomycota</taxon>
        <taxon>Pezizomycotina</taxon>
        <taxon>Sordariomycetes</taxon>
        <taxon>Hypocreomycetidae</taxon>
        <taxon>Glomerellales</taxon>
        <taxon>Glomerellaceae</taxon>
        <taxon>Colletotrichum</taxon>
        <taxon>Colletotrichum acutatum species complex</taxon>
    </lineage>
</organism>
<feature type="region of interest" description="Disordered" evidence="1">
    <location>
        <begin position="61"/>
        <end position="103"/>
    </location>
</feature>
<name>A0A135T8S1_9PEZI</name>
<dbReference type="AlphaFoldDB" id="A0A135T8S1"/>
<evidence type="ECO:0000313" key="3">
    <source>
        <dbReference type="Proteomes" id="UP000070121"/>
    </source>
</evidence>
<accession>A0A135T8S1</accession>
<reference evidence="2 3" key="1">
    <citation type="submission" date="2014-02" db="EMBL/GenBank/DDBJ databases">
        <title>The genome sequence of Colletotrichum salicis CBS 607.94.</title>
        <authorList>
            <person name="Baroncelli R."/>
            <person name="Thon M.R."/>
        </authorList>
    </citation>
    <scope>NUCLEOTIDE SEQUENCE [LARGE SCALE GENOMIC DNA]</scope>
    <source>
        <strain evidence="2 3">CBS 607.94</strain>
    </source>
</reference>
<feature type="non-terminal residue" evidence="2">
    <location>
        <position position="1"/>
    </location>
</feature>
<dbReference type="EMBL" id="JFFI01002068">
    <property type="protein sequence ID" value="KXH44561.1"/>
    <property type="molecule type" value="Genomic_DNA"/>
</dbReference>
<evidence type="ECO:0000256" key="1">
    <source>
        <dbReference type="SAM" id="MobiDB-lite"/>
    </source>
</evidence>
<protein>
    <submittedName>
        <fullName evidence="2">Uncharacterized protein</fullName>
    </submittedName>
</protein>
<evidence type="ECO:0000313" key="2">
    <source>
        <dbReference type="EMBL" id="KXH44561.1"/>
    </source>
</evidence>
<gene>
    <name evidence="2" type="ORF">CSAL01_13681</name>
</gene>
<keyword evidence="3" id="KW-1185">Reference proteome</keyword>
<dbReference type="Proteomes" id="UP000070121">
    <property type="component" value="Unassembled WGS sequence"/>
</dbReference>
<dbReference type="OrthoDB" id="5209158at2759"/>
<comment type="caution">
    <text evidence="2">The sequence shown here is derived from an EMBL/GenBank/DDBJ whole genome shotgun (WGS) entry which is preliminary data.</text>
</comment>